<feature type="region of interest" description="Disordered" evidence="12">
    <location>
        <begin position="1"/>
        <end position="28"/>
    </location>
</feature>
<dbReference type="PANTHER" id="PTHR47971:SF8">
    <property type="entry name" value="KINESIN-LIKE PROTEIN"/>
    <property type="match status" value="1"/>
</dbReference>
<comment type="caution">
    <text evidence="14">The sequence shown here is derived from an EMBL/GenBank/DDBJ whole genome shotgun (WGS) entry which is preliminary data.</text>
</comment>
<dbReference type="PROSITE" id="PS50067">
    <property type="entry name" value="KINESIN_MOTOR_2"/>
    <property type="match status" value="1"/>
</dbReference>
<keyword evidence="5 9" id="KW-0067">ATP-binding</keyword>
<sequence>MEPKKGPATQAEKNRERLKNQRDNQLFGKAQQIDAMTPEDILVELKNKKLPVFGTNKERVERLKKALGIPIQDNGSKGSNSVLNNIEQIQKKREERRRRMEEERINKEERKAENEALGKLVDVDFQKMVDQFKQQVPPQKPHVPSSELKICVCVRKRPIFSKEEKNGEIDALSCSNPVIMIHEPKFKVDGITKYLENHTFQFDNTYGENEDTKTVYESSIRPLCPFILQGGTVTCFAYGQTGSGKTYTMRGLQEMVICDLDKFGRGQLTFHISFYEIYGGRCFDLLNNRAKLTILEDGNGNIQIQGLVEHPVGNKDEVLQLIEYGNSVRTTHATTSNEDSSRSHAICQILLKSGQREFGRLRLVDLAGSERAQDCVSNNRQRRIEGAEINKSLLALKECIRALRGGPGAHVPYRGSKLTLVLRDSFEGGSDEKKVIMITCVCPGHSSSDHTINSLRYADRLKEQVVANQVNQFQPKPEPLKPHQEQQKPQPEPAKPQPSKKNLQPQVQQNLPKKKDEKPEVADKFRKSFRDMEYIQKQEEDKMSLEMLDLHEKVETILEEEEELLETHVHAIKEDAQILTEEGELISMAQGDTDYDIDSYVQRMEILVKHKLTVYQNLYQKVMSFKAHLNEEEEFSNHMTQKLKKKG</sequence>
<dbReference type="PROSITE" id="PS00411">
    <property type="entry name" value="KINESIN_MOTOR_1"/>
    <property type="match status" value="1"/>
</dbReference>
<dbReference type="GO" id="GO:0005874">
    <property type="term" value="C:microtubule"/>
    <property type="evidence" value="ECO:0007669"/>
    <property type="project" value="UniProtKB-KW"/>
</dbReference>
<evidence type="ECO:0000313" key="15">
    <source>
        <dbReference type="Proteomes" id="UP001162131"/>
    </source>
</evidence>
<dbReference type="InterPro" id="IPR001752">
    <property type="entry name" value="Kinesin_motor_dom"/>
</dbReference>
<protein>
    <recommendedName>
        <fullName evidence="10">Kinesin-like protein</fullName>
    </recommendedName>
</protein>
<dbReference type="GO" id="GO:0008017">
    <property type="term" value="F:microtubule binding"/>
    <property type="evidence" value="ECO:0007669"/>
    <property type="project" value="InterPro"/>
</dbReference>
<evidence type="ECO:0000256" key="3">
    <source>
        <dbReference type="ARBA" id="ARBA00022701"/>
    </source>
</evidence>
<comment type="similarity">
    <text evidence="8">Belongs to the TRAFAC class myosin-kinesin ATPase superfamily. Kinesin family. KIN-13 subfamily.</text>
</comment>
<evidence type="ECO:0000256" key="11">
    <source>
        <dbReference type="SAM" id="Coils"/>
    </source>
</evidence>
<dbReference type="AlphaFoldDB" id="A0AAU9IPS5"/>
<dbReference type="InterPro" id="IPR027640">
    <property type="entry name" value="Kinesin-like_fam"/>
</dbReference>
<feature type="region of interest" description="Disordered" evidence="12">
    <location>
        <begin position="474"/>
        <end position="521"/>
    </location>
</feature>
<gene>
    <name evidence="14" type="ORF">BSTOLATCC_MIC3759</name>
</gene>
<dbReference type="SUPFAM" id="SSF52540">
    <property type="entry name" value="P-loop containing nucleoside triphosphate hydrolases"/>
    <property type="match status" value="1"/>
</dbReference>
<keyword evidence="15" id="KW-1185">Reference proteome</keyword>
<feature type="coiled-coil region" evidence="11">
    <location>
        <begin position="83"/>
        <end position="117"/>
    </location>
</feature>
<organism evidence="14 15">
    <name type="scientific">Blepharisma stoltei</name>
    <dbReference type="NCBI Taxonomy" id="1481888"/>
    <lineage>
        <taxon>Eukaryota</taxon>
        <taxon>Sar</taxon>
        <taxon>Alveolata</taxon>
        <taxon>Ciliophora</taxon>
        <taxon>Postciliodesmatophora</taxon>
        <taxon>Heterotrichea</taxon>
        <taxon>Heterotrichida</taxon>
        <taxon>Blepharismidae</taxon>
        <taxon>Blepharisma</taxon>
    </lineage>
</organism>
<dbReference type="GO" id="GO:0007018">
    <property type="term" value="P:microtubule-based movement"/>
    <property type="evidence" value="ECO:0007669"/>
    <property type="project" value="InterPro"/>
</dbReference>
<keyword evidence="11" id="KW-0175">Coiled coil</keyword>
<feature type="compositionally biased region" description="Basic and acidic residues" evidence="12">
    <location>
        <begin position="12"/>
        <end position="22"/>
    </location>
</feature>
<evidence type="ECO:0000256" key="12">
    <source>
        <dbReference type="SAM" id="MobiDB-lite"/>
    </source>
</evidence>
<dbReference type="CDD" id="cd01367">
    <property type="entry name" value="KISc_KIF2_like"/>
    <property type="match status" value="1"/>
</dbReference>
<keyword evidence="4 9" id="KW-0547">Nucleotide-binding</keyword>
<proteinExistence type="inferred from homology"/>
<evidence type="ECO:0000259" key="13">
    <source>
        <dbReference type="PROSITE" id="PS50067"/>
    </source>
</evidence>
<evidence type="ECO:0000256" key="9">
    <source>
        <dbReference type="PROSITE-ProRule" id="PRU00283"/>
    </source>
</evidence>
<reference evidence="14" key="1">
    <citation type="submission" date="2021-09" db="EMBL/GenBank/DDBJ databases">
        <authorList>
            <consortium name="AG Swart"/>
            <person name="Singh M."/>
            <person name="Singh A."/>
            <person name="Seah K."/>
            <person name="Emmerich C."/>
        </authorList>
    </citation>
    <scope>NUCLEOTIDE SEQUENCE</scope>
    <source>
        <strain evidence="14">ATCC30299</strain>
    </source>
</reference>
<evidence type="ECO:0000256" key="5">
    <source>
        <dbReference type="ARBA" id="ARBA00022840"/>
    </source>
</evidence>
<keyword evidence="7" id="KW-0206">Cytoskeleton</keyword>
<evidence type="ECO:0000256" key="2">
    <source>
        <dbReference type="ARBA" id="ARBA00022490"/>
    </source>
</evidence>
<accession>A0AAU9IPS5</accession>
<dbReference type="InterPro" id="IPR019821">
    <property type="entry name" value="Kinesin_motor_CS"/>
</dbReference>
<dbReference type="Gene3D" id="3.40.850.10">
    <property type="entry name" value="Kinesin motor domain"/>
    <property type="match status" value="1"/>
</dbReference>
<evidence type="ECO:0000256" key="6">
    <source>
        <dbReference type="ARBA" id="ARBA00023175"/>
    </source>
</evidence>
<evidence type="ECO:0000313" key="14">
    <source>
        <dbReference type="EMBL" id="CAG9311470.1"/>
    </source>
</evidence>
<evidence type="ECO:0000256" key="4">
    <source>
        <dbReference type="ARBA" id="ARBA00022741"/>
    </source>
</evidence>
<dbReference type="GO" id="GO:0007019">
    <property type="term" value="P:microtubule depolymerization"/>
    <property type="evidence" value="ECO:0007669"/>
    <property type="project" value="TreeGrafter"/>
</dbReference>
<dbReference type="FunFam" id="3.40.850.10:FF:000012">
    <property type="entry name" value="Kinesin-like protein"/>
    <property type="match status" value="1"/>
</dbReference>
<keyword evidence="2" id="KW-0963">Cytoplasm</keyword>
<evidence type="ECO:0000256" key="7">
    <source>
        <dbReference type="ARBA" id="ARBA00023212"/>
    </source>
</evidence>
<dbReference type="PRINTS" id="PR00380">
    <property type="entry name" value="KINESINHEAVY"/>
</dbReference>
<dbReference type="GO" id="GO:0003777">
    <property type="term" value="F:microtubule motor activity"/>
    <property type="evidence" value="ECO:0007669"/>
    <property type="project" value="InterPro"/>
</dbReference>
<dbReference type="PANTHER" id="PTHR47971">
    <property type="entry name" value="KINESIN-RELATED PROTEIN 6"/>
    <property type="match status" value="1"/>
</dbReference>
<feature type="domain" description="Kinesin motor" evidence="13">
    <location>
        <begin position="149"/>
        <end position="464"/>
    </location>
</feature>
<dbReference type="SMART" id="SM00129">
    <property type="entry name" value="KISc"/>
    <property type="match status" value="1"/>
</dbReference>
<evidence type="ECO:0000256" key="10">
    <source>
        <dbReference type="RuleBase" id="RU000394"/>
    </source>
</evidence>
<evidence type="ECO:0000256" key="1">
    <source>
        <dbReference type="ARBA" id="ARBA00004245"/>
    </source>
</evidence>
<dbReference type="InterPro" id="IPR027417">
    <property type="entry name" value="P-loop_NTPase"/>
</dbReference>
<dbReference type="GO" id="GO:0005524">
    <property type="term" value="F:ATP binding"/>
    <property type="evidence" value="ECO:0007669"/>
    <property type="project" value="UniProtKB-UniRule"/>
</dbReference>
<dbReference type="InterPro" id="IPR036961">
    <property type="entry name" value="Kinesin_motor_dom_sf"/>
</dbReference>
<evidence type="ECO:0000256" key="8">
    <source>
        <dbReference type="ARBA" id="ARBA00061030"/>
    </source>
</evidence>
<feature type="compositionally biased region" description="Polar residues" evidence="12">
    <location>
        <begin position="502"/>
        <end position="511"/>
    </location>
</feature>
<keyword evidence="6 9" id="KW-0505">Motor protein</keyword>
<comment type="subcellular location">
    <subcellularLocation>
        <location evidence="1">Cytoplasm</location>
        <location evidence="1">Cytoskeleton</location>
    </subcellularLocation>
</comment>
<dbReference type="Proteomes" id="UP001162131">
    <property type="component" value="Unassembled WGS sequence"/>
</dbReference>
<feature type="binding site" evidence="9">
    <location>
        <begin position="239"/>
        <end position="246"/>
    </location>
    <ligand>
        <name>ATP</name>
        <dbReference type="ChEBI" id="CHEBI:30616"/>
    </ligand>
</feature>
<name>A0AAU9IPS5_9CILI</name>
<dbReference type="EMBL" id="CAJZBQ010000004">
    <property type="protein sequence ID" value="CAG9311470.1"/>
    <property type="molecule type" value="Genomic_DNA"/>
</dbReference>
<keyword evidence="3 10" id="KW-0493">Microtubule</keyword>
<dbReference type="Pfam" id="PF00225">
    <property type="entry name" value="Kinesin"/>
    <property type="match status" value="1"/>
</dbReference>